<keyword evidence="4" id="KW-1185">Reference proteome</keyword>
<feature type="transmembrane region" description="Helical" evidence="2">
    <location>
        <begin position="27"/>
        <end position="50"/>
    </location>
</feature>
<protein>
    <submittedName>
        <fullName evidence="3">Uncharacterized protein</fullName>
    </submittedName>
</protein>
<proteinExistence type="predicted"/>
<organism evidence="3 4">
    <name type="scientific">Longimicrobium terrae</name>
    <dbReference type="NCBI Taxonomy" id="1639882"/>
    <lineage>
        <taxon>Bacteria</taxon>
        <taxon>Pseudomonadati</taxon>
        <taxon>Gemmatimonadota</taxon>
        <taxon>Longimicrobiia</taxon>
        <taxon>Longimicrobiales</taxon>
        <taxon>Longimicrobiaceae</taxon>
        <taxon>Longimicrobium</taxon>
    </lineage>
</organism>
<evidence type="ECO:0000313" key="4">
    <source>
        <dbReference type="Proteomes" id="UP000582837"/>
    </source>
</evidence>
<keyword evidence="2" id="KW-0472">Membrane</keyword>
<evidence type="ECO:0000256" key="2">
    <source>
        <dbReference type="SAM" id="Phobius"/>
    </source>
</evidence>
<evidence type="ECO:0000313" key="3">
    <source>
        <dbReference type="EMBL" id="MBB6070553.1"/>
    </source>
</evidence>
<comment type="caution">
    <text evidence="3">The sequence shown here is derived from an EMBL/GenBank/DDBJ whole genome shotgun (WGS) entry which is preliminary data.</text>
</comment>
<gene>
    <name evidence="3" type="ORF">HNQ61_002174</name>
</gene>
<evidence type="ECO:0000256" key="1">
    <source>
        <dbReference type="SAM" id="MobiDB-lite"/>
    </source>
</evidence>
<name>A0A841GXT1_9BACT</name>
<sequence length="181" mass="18398">MTDAQGVPPIVPGPTPPGSQKKGCLKAAGIGCGALVLIGILFVVGVMIFFNRNKEGMTRGGEEGAQFGSTTDEAGCVAEARKRAAGVSGIKEGMILGTFTRVCLEYSQSTPGFCTGVPAPTSIGETKVWHNKVCANDATCPGVMSVVQPYCAAGAPKRLQRTGAPPAATGPQSPVPDSGTF</sequence>
<keyword evidence="2" id="KW-0812">Transmembrane</keyword>
<keyword evidence="2" id="KW-1133">Transmembrane helix</keyword>
<dbReference type="EMBL" id="JACHIA010000005">
    <property type="protein sequence ID" value="MBB6070553.1"/>
    <property type="molecule type" value="Genomic_DNA"/>
</dbReference>
<dbReference type="Proteomes" id="UP000582837">
    <property type="component" value="Unassembled WGS sequence"/>
</dbReference>
<dbReference type="AlphaFoldDB" id="A0A841GXT1"/>
<dbReference type="RefSeq" id="WP_170034388.1">
    <property type="nucleotide sequence ID" value="NZ_JABDTL010000001.1"/>
</dbReference>
<reference evidence="3 4" key="1">
    <citation type="submission" date="2020-08" db="EMBL/GenBank/DDBJ databases">
        <title>Genomic Encyclopedia of Type Strains, Phase IV (KMG-IV): sequencing the most valuable type-strain genomes for metagenomic binning, comparative biology and taxonomic classification.</title>
        <authorList>
            <person name="Goeker M."/>
        </authorList>
    </citation>
    <scope>NUCLEOTIDE SEQUENCE [LARGE SCALE GENOMIC DNA]</scope>
    <source>
        <strain evidence="3 4">DSM 29007</strain>
    </source>
</reference>
<accession>A0A841GXT1</accession>
<feature type="region of interest" description="Disordered" evidence="1">
    <location>
        <begin position="160"/>
        <end position="181"/>
    </location>
</feature>